<dbReference type="Gene3D" id="1.10.4080.10">
    <property type="entry name" value="ADP-ribosylation/Crystallin J1"/>
    <property type="match status" value="1"/>
</dbReference>
<reference evidence="1" key="1">
    <citation type="submission" date="2021-02" db="EMBL/GenBank/DDBJ databases">
        <authorList>
            <person name="Nowell W R."/>
        </authorList>
    </citation>
    <scope>NUCLEOTIDE SEQUENCE</scope>
</reference>
<dbReference type="AlphaFoldDB" id="A0A816F692"/>
<organism evidence="1 2">
    <name type="scientific">Adineta ricciae</name>
    <name type="common">Rotifer</name>
    <dbReference type="NCBI Taxonomy" id="249248"/>
    <lineage>
        <taxon>Eukaryota</taxon>
        <taxon>Metazoa</taxon>
        <taxon>Spiralia</taxon>
        <taxon>Gnathifera</taxon>
        <taxon>Rotifera</taxon>
        <taxon>Eurotatoria</taxon>
        <taxon>Bdelloidea</taxon>
        <taxon>Adinetida</taxon>
        <taxon>Adinetidae</taxon>
        <taxon>Adineta</taxon>
    </lineage>
</organism>
<evidence type="ECO:0000313" key="2">
    <source>
        <dbReference type="Proteomes" id="UP000663828"/>
    </source>
</evidence>
<sequence length="342" mass="39458">MTNESLEYSEKDWIIELGVRPHKMSPIDPPTIENNEEYDRILASIYAMTLADGLLTHLIDPYILEHIQMEKEFSEHDDIALVWSDDVSLTLCFLASLAHHGGYSQDHLLERYFQWWMNRKPSSYMCPAGHCFTPRVHLKKSIDLFGETQAAHALGITVDMERKTSKLIATPSSLLRLSPIAYFYSKHSSTKRVEIIQDCIKRMFGTKTSSTIFIAYIDLLVNAFNGLSKDEILRSVQVQSSSNDLLTKTFFDLIDVITNDNNNIEQGIQYALERKQIHKQECKYLNPYDSDETILLTLYLQTSAAIYNSIPDRLLKQIYAKETIQSLAKWIIYQRNENLRST</sequence>
<name>A0A816F692_ADIRI</name>
<dbReference type="InterPro" id="IPR036705">
    <property type="entry name" value="Ribosyl_crysJ1_sf"/>
</dbReference>
<dbReference type="Pfam" id="PF03747">
    <property type="entry name" value="ADP_ribosyl_GH"/>
    <property type="match status" value="1"/>
</dbReference>
<accession>A0A816F692</accession>
<dbReference type="SUPFAM" id="SSF101478">
    <property type="entry name" value="ADP-ribosylglycohydrolase"/>
    <property type="match status" value="1"/>
</dbReference>
<keyword evidence="2" id="KW-1185">Reference proteome</keyword>
<gene>
    <name evidence="1" type="ORF">XAT740_LOCUS56440</name>
</gene>
<dbReference type="InterPro" id="IPR005502">
    <property type="entry name" value="Ribosyl_crysJ1"/>
</dbReference>
<proteinExistence type="predicted"/>
<dbReference type="EMBL" id="CAJNOR010011061">
    <property type="protein sequence ID" value="CAF1658781.1"/>
    <property type="molecule type" value="Genomic_DNA"/>
</dbReference>
<protein>
    <submittedName>
        <fullName evidence="1">Uncharacterized protein</fullName>
    </submittedName>
</protein>
<dbReference type="Proteomes" id="UP000663828">
    <property type="component" value="Unassembled WGS sequence"/>
</dbReference>
<evidence type="ECO:0000313" key="1">
    <source>
        <dbReference type="EMBL" id="CAF1658781.1"/>
    </source>
</evidence>
<comment type="caution">
    <text evidence="1">The sequence shown here is derived from an EMBL/GenBank/DDBJ whole genome shotgun (WGS) entry which is preliminary data.</text>
</comment>